<dbReference type="AlphaFoldDB" id="A0AA40AHN7"/>
<keyword evidence="3" id="KW-1185">Reference proteome</keyword>
<dbReference type="Proteomes" id="UP001172102">
    <property type="component" value="Unassembled WGS sequence"/>
</dbReference>
<feature type="region of interest" description="Disordered" evidence="1">
    <location>
        <begin position="1"/>
        <end position="33"/>
    </location>
</feature>
<proteinExistence type="predicted"/>
<dbReference type="InterPro" id="IPR009003">
    <property type="entry name" value="Peptidase_S1_PA"/>
</dbReference>
<comment type="caution">
    <text evidence="2">The sequence shown here is derived from an EMBL/GenBank/DDBJ whole genome shotgun (WGS) entry which is preliminary data.</text>
</comment>
<name>A0AA40AHN7_9PEZI</name>
<accession>A0AA40AHN7</accession>
<organism evidence="2 3">
    <name type="scientific">Lasiosphaeris hirsuta</name>
    <dbReference type="NCBI Taxonomy" id="260670"/>
    <lineage>
        <taxon>Eukaryota</taxon>
        <taxon>Fungi</taxon>
        <taxon>Dikarya</taxon>
        <taxon>Ascomycota</taxon>
        <taxon>Pezizomycotina</taxon>
        <taxon>Sordariomycetes</taxon>
        <taxon>Sordariomycetidae</taxon>
        <taxon>Sordariales</taxon>
        <taxon>Lasiosphaeriaceae</taxon>
        <taxon>Lasiosphaeris</taxon>
    </lineage>
</organism>
<evidence type="ECO:0000313" key="2">
    <source>
        <dbReference type="EMBL" id="KAK0715993.1"/>
    </source>
</evidence>
<evidence type="ECO:0000256" key="1">
    <source>
        <dbReference type="SAM" id="MobiDB-lite"/>
    </source>
</evidence>
<dbReference type="EMBL" id="JAUKUA010000004">
    <property type="protein sequence ID" value="KAK0715993.1"/>
    <property type="molecule type" value="Genomic_DNA"/>
</dbReference>
<gene>
    <name evidence="2" type="ORF">B0H67DRAFT_554408</name>
</gene>
<sequence>MALNPYPSPDSGDDNRHKRARLRRSEATSSDSSDAGEFAIFNVRFRVAAPPPPPLPMTGKWDQQCSDIQQALGPRTLQDEAKRILAAEMVQDVLSVELLSRMPYDTDTITRGQPTILIVARWVNDSCSEVWGRAVSRIKKFVDSTRLASDRLDLVDIAIEMIAEELTLDKFISPVTTQLVARGLDTDWAHIKDKVARIMESYPSTKGHATSISLFRLGFSPDHDKNPNTVYVSVDYECRESTWPPVIREIQQYLGQFKYANLHVHLEHGNVEQCPFHLVPSRRRQKIEERQRLFNLVPKTPYQTKVNLGDDIGACNYIKADDGNDFSPLIGTLGCWLEIKTASRPDGVKVALTNYHVVRPAYAGFKLRVDAAGQAHIGVPEKDSELWKVDENGATPRTTAPRLEHPTRSKHNHGIHRKKTMVERYINQLQAKAQDDLDGMVAFFDKGENVLGTVYCASGYKRRTPNNGRLDWALIMPLDHARIGGNSLPSFETWEHRYDSVQEFPAQVTYDAPLRQPTKSGLKGLSQEAFVYKLGATTEATVGRFNGMKSEVNIAQDRHLVGGDSEEFSYIQGGELIKGFDGHQAFATKGDSGSVVWDEEGRAVGLLFRGQTAQQVIETIVYVTPIHDVFEDIKKFSQGAITEIRIAEAGN</sequence>
<feature type="region of interest" description="Disordered" evidence="1">
    <location>
        <begin position="393"/>
        <end position="414"/>
    </location>
</feature>
<reference evidence="2" key="1">
    <citation type="submission" date="2023-06" db="EMBL/GenBank/DDBJ databases">
        <title>Genome-scale phylogeny and comparative genomics of the fungal order Sordariales.</title>
        <authorList>
            <consortium name="Lawrence Berkeley National Laboratory"/>
            <person name="Hensen N."/>
            <person name="Bonometti L."/>
            <person name="Westerberg I."/>
            <person name="Brannstrom I.O."/>
            <person name="Guillou S."/>
            <person name="Cros-Aarteil S."/>
            <person name="Calhoun S."/>
            <person name="Haridas S."/>
            <person name="Kuo A."/>
            <person name="Mondo S."/>
            <person name="Pangilinan J."/>
            <person name="Riley R."/>
            <person name="Labutti K."/>
            <person name="Andreopoulos B."/>
            <person name="Lipzen A."/>
            <person name="Chen C."/>
            <person name="Yanf M."/>
            <person name="Daum C."/>
            <person name="Ng V."/>
            <person name="Clum A."/>
            <person name="Steindorff A."/>
            <person name="Ohm R."/>
            <person name="Martin F."/>
            <person name="Silar P."/>
            <person name="Natvig D."/>
            <person name="Lalanne C."/>
            <person name="Gautier V."/>
            <person name="Ament-Velasquez S.L."/>
            <person name="Kruys A."/>
            <person name="Hutchinson M.I."/>
            <person name="Powell A.J."/>
            <person name="Barry K."/>
            <person name="Miller A.N."/>
            <person name="Grigoriev I.V."/>
            <person name="Debuchy R."/>
            <person name="Gladieux P."/>
            <person name="Thoren M.H."/>
            <person name="Johannesson H."/>
        </authorList>
    </citation>
    <scope>NUCLEOTIDE SEQUENCE</scope>
    <source>
        <strain evidence="2">SMH4607-1</strain>
    </source>
</reference>
<evidence type="ECO:0000313" key="3">
    <source>
        <dbReference type="Proteomes" id="UP001172102"/>
    </source>
</evidence>
<dbReference type="SUPFAM" id="SSF50494">
    <property type="entry name" value="Trypsin-like serine proteases"/>
    <property type="match status" value="1"/>
</dbReference>
<protein>
    <submittedName>
        <fullName evidence="2">Uncharacterized protein</fullName>
    </submittedName>
</protein>